<dbReference type="AlphaFoldDB" id="A0A6H9V0I2"/>
<dbReference type="PANTHER" id="PTHR35400">
    <property type="entry name" value="SLR1083 PROTEIN"/>
    <property type="match status" value="1"/>
</dbReference>
<name>A0A6H9V0I2_9ACTN</name>
<evidence type="ECO:0000313" key="3">
    <source>
        <dbReference type="Proteomes" id="UP000442707"/>
    </source>
</evidence>
<feature type="domain" description="Putative restriction endonuclease" evidence="1">
    <location>
        <begin position="17"/>
        <end position="180"/>
    </location>
</feature>
<proteinExistence type="predicted"/>
<gene>
    <name evidence="2" type="ORF">F7R91_15610</name>
</gene>
<evidence type="ECO:0000259" key="1">
    <source>
        <dbReference type="Pfam" id="PF05685"/>
    </source>
</evidence>
<dbReference type="GO" id="GO:0004519">
    <property type="term" value="F:endonuclease activity"/>
    <property type="evidence" value="ECO:0007669"/>
    <property type="project" value="UniProtKB-KW"/>
</dbReference>
<keyword evidence="2" id="KW-0540">Nuclease</keyword>
<keyword evidence="2" id="KW-0378">Hydrolase</keyword>
<dbReference type="InterPro" id="IPR012296">
    <property type="entry name" value="Nuclease_put_TT1808"/>
</dbReference>
<dbReference type="RefSeq" id="WP_150949083.1">
    <property type="nucleotide sequence ID" value="NZ_VZRB01000009.1"/>
</dbReference>
<keyword evidence="3" id="KW-1185">Reference proteome</keyword>
<dbReference type="InterPro" id="IPR008538">
    <property type="entry name" value="Uma2"/>
</dbReference>
<dbReference type="InterPro" id="IPR011335">
    <property type="entry name" value="Restrct_endonuc-II-like"/>
</dbReference>
<keyword evidence="2" id="KW-0255">Endonuclease</keyword>
<accession>A0A6H9V0I2</accession>
<sequence>MTAVDDRPMTTGIVKIFEDLEVPEGVKAELLRGVIVMTASPDIVHNMIVADVQDQIPRSRWSRLQTQDVDILNEASEPVPDLVVVARDLLPDSGRLLPSQLVTMVVEGVSKSSAYQDYVVKRSIYAAGRIPVYLILDPIMAQCVLLTRPEGEGEDADYLTQQITKFGDPVSLEMLGVELDTSDFGTLPDVRPHRYP</sequence>
<dbReference type="CDD" id="cd06260">
    <property type="entry name" value="DUF820-like"/>
    <property type="match status" value="1"/>
</dbReference>
<dbReference type="SUPFAM" id="SSF52980">
    <property type="entry name" value="Restriction endonuclease-like"/>
    <property type="match status" value="1"/>
</dbReference>
<dbReference type="PANTHER" id="PTHR35400:SF3">
    <property type="entry name" value="SLL1072 PROTEIN"/>
    <property type="match status" value="1"/>
</dbReference>
<dbReference type="Gene3D" id="3.90.1570.10">
    <property type="entry name" value="tt1808, chain A"/>
    <property type="match status" value="1"/>
</dbReference>
<organism evidence="2 3">
    <name type="scientific">Streptomyces luteolifulvus</name>
    <dbReference type="NCBI Taxonomy" id="2615112"/>
    <lineage>
        <taxon>Bacteria</taxon>
        <taxon>Bacillati</taxon>
        <taxon>Actinomycetota</taxon>
        <taxon>Actinomycetes</taxon>
        <taxon>Kitasatosporales</taxon>
        <taxon>Streptomycetaceae</taxon>
        <taxon>Streptomyces</taxon>
    </lineage>
</organism>
<dbReference type="Proteomes" id="UP000442707">
    <property type="component" value="Unassembled WGS sequence"/>
</dbReference>
<reference evidence="2 3" key="1">
    <citation type="submission" date="2019-09" db="EMBL/GenBank/DDBJ databases">
        <title>Screening of Novel Bioactive Compounds from Soil-Associated.</title>
        <authorList>
            <person name="Zhao S."/>
        </authorList>
    </citation>
    <scope>NUCLEOTIDE SEQUENCE [LARGE SCALE GENOMIC DNA]</scope>
    <source>
        <strain evidence="2 3">HIT-DPA4</strain>
    </source>
</reference>
<dbReference type="EMBL" id="VZRB01000009">
    <property type="protein sequence ID" value="KAB1146351.1"/>
    <property type="molecule type" value="Genomic_DNA"/>
</dbReference>
<dbReference type="Pfam" id="PF05685">
    <property type="entry name" value="Uma2"/>
    <property type="match status" value="1"/>
</dbReference>
<evidence type="ECO:0000313" key="2">
    <source>
        <dbReference type="EMBL" id="KAB1146351.1"/>
    </source>
</evidence>
<protein>
    <submittedName>
        <fullName evidence="2">Uma2 family endonuclease</fullName>
    </submittedName>
</protein>
<comment type="caution">
    <text evidence="2">The sequence shown here is derived from an EMBL/GenBank/DDBJ whole genome shotgun (WGS) entry which is preliminary data.</text>
</comment>